<dbReference type="OrthoDB" id="667380at2"/>
<sequence>MKDARIPKTSILEACIKKQELIIADFEKEIEIIRAEITTRDETESQETSRAAGQNELLVRMEHELTFLQNELNTLETINPEKVCEKAEFGAVVVTDQRIFFISTSVELVEVNGTSLFGISSKAPIFPAMKGKKKGESFDLAGVHYVILDLY</sequence>
<evidence type="ECO:0008006" key="4">
    <source>
        <dbReference type="Google" id="ProtNLM"/>
    </source>
</evidence>
<keyword evidence="1" id="KW-0175">Coiled coil</keyword>
<reference evidence="2 3" key="1">
    <citation type="submission" date="2019-03" db="EMBL/GenBank/DDBJ databases">
        <title>Genomic Encyclopedia of Type Strains, Phase III (KMG-III): the genomes of soil and plant-associated and newly described type strains.</title>
        <authorList>
            <person name="Whitman W."/>
        </authorList>
    </citation>
    <scope>NUCLEOTIDE SEQUENCE [LARGE SCALE GENOMIC DNA]</scope>
    <source>
        <strain evidence="2 3">CECT 8446</strain>
    </source>
</reference>
<comment type="caution">
    <text evidence="2">The sequence shown here is derived from an EMBL/GenBank/DDBJ whole genome shotgun (WGS) entry which is preliminary data.</text>
</comment>
<proteinExistence type="predicted"/>
<dbReference type="AlphaFoldDB" id="A0A4R6T3X9"/>
<accession>A0A4R6T3X9</accession>
<dbReference type="EMBL" id="SNYF01000007">
    <property type="protein sequence ID" value="TDQ16367.1"/>
    <property type="molecule type" value="Genomic_DNA"/>
</dbReference>
<keyword evidence="3" id="KW-1185">Reference proteome</keyword>
<name>A0A4R6T3X9_9BACT</name>
<organism evidence="2 3">
    <name type="scientific">Algoriphagus boseongensis</name>
    <dbReference type="NCBI Taxonomy" id="1442587"/>
    <lineage>
        <taxon>Bacteria</taxon>
        <taxon>Pseudomonadati</taxon>
        <taxon>Bacteroidota</taxon>
        <taxon>Cytophagia</taxon>
        <taxon>Cytophagales</taxon>
        <taxon>Cyclobacteriaceae</taxon>
        <taxon>Algoriphagus</taxon>
    </lineage>
</organism>
<gene>
    <name evidence="2" type="ORF">DFQ04_2485</name>
</gene>
<dbReference type="Proteomes" id="UP000294535">
    <property type="component" value="Unassembled WGS sequence"/>
</dbReference>
<evidence type="ECO:0000256" key="1">
    <source>
        <dbReference type="SAM" id="Coils"/>
    </source>
</evidence>
<protein>
    <recommendedName>
        <fullName evidence="4">Transcription elongation GreA/GreB family factor</fullName>
    </recommendedName>
</protein>
<dbReference type="RefSeq" id="WP_133556244.1">
    <property type="nucleotide sequence ID" value="NZ_SNYF01000007.1"/>
</dbReference>
<feature type="coiled-coil region" evidence="1">
    <location>
        <begin position="16"/>
        <end position="78"/>
    </location>
</feature>
<evidence type="ECO:0000313" key="3">
    <source>
        <dbReference type="Proteomes" id="UP000294535"/>
    </source>
</evidence>
<evidence type="ECO:0000313" key="2">
    <source>
        <dbReference type="EMBL" id="TDQ16367.1"/>
    </source>
</evidence>